<dbReference type="NCBIfam" id="TIGR02063">
    <property type="entry name" value="RNase_R"/>
    <property type="match status" value="1"/>
</dbReference>
<comment type="similarity">
    <text evidence="7">Belongs to the RNR ribonuclease family. RNase R subfamily.</text>
</comment>
<dbReference type="EC" id="3.1.13.1" evidence="7"/>
<dbReference type="PANTHER" id="PTHR23355:SF9">
    <property type="entry name" value="DIS3-LIKE EXONUCLEASE 2"/>
    <property type="match status" value="1"/>
</dbReference>
<dbReference type="EMBL" id="PCYL01000041">
    <property type="protein sequence ID" value="PIR46501.1"/>
    <property type="molecule type" value="Genomic_DNA"/>
</dbReference>
<keyword evidence="4 7" id="KW-0378">Hydrolase</keyword>
<dbReference type="NCBIfam" id="TIGR00358">
    <property type="entry name" value="3_prime_RNase"/>
    <property type="match status" value="1"/>
</dbReference>
<dbReference type="PROSITE" id="PS50126">
    <property type="entry name" value="S1"/>
    <property type="match status" value="1"/>
</dbReference>
<proteinExistence type="inferred from homology"/>
<dbReference type="GO" id="GO:0003723">
    <property type="term" value="F:RNA binding"/>
    <property type="evidence" value="ECO:0007669"/>
    <property type="project" value="UniProtKB-UniRule"/>
</dbReference>
<dbReference type="InterPro" id="IPR022966">
    <property type="entry name" value="RNase_II/R_CS"/>
</dbReference>
<keyword evidence="5 7" id="KW-0269">Exonuclease</keyword>
<dbReference type="Pfam" id="PF00575">
    <property type="entry name" value="S1"/>
    <property type="match status" value="1"/>
</dbReference>
<dbReference type="InterPro" id="IPR012340">
    <property type="entry name" value="NA-bd_OB-fold"/>
</dbReference>
<dbReference type="PANTHER" id="PTHR23355">
    <property type="entry name" value="RIBONUCLEASE"/>
    <property type="match status" value="1"/>
</dbReference>
<gene>
    <name evidence="7 9" type="primary">rnr</name>
    <name evidence="9" type="ORF">COV07_03975</name>
</gene>
<evidence type="ECO:0000256" key="2">
    <source>
        <dbReference type="ARBA" id="ARBA00022490"/>
    </source>
</evidence>
<dbReference type="InterPro" id="IPR001900">
    <property type="entry name" value="RNase_II/R"/>
</dbReference>
<dbReference type="InterPro" id="IPR003029">
    <property type="entry name" value="S1_domain"/>
</dbReference>
<evidence type="ECO:0000256" key="4">
    <source>
        <dbReference type="ARBA" id="ARBA00022801"/>
    </source>
</evidence>
<dbReference type="SMART" id="SM00955">
    <property type="entry name" value="RNB"/>
    <property type="match status" value="1"/>
</dbReference>
<feature type="domain" description="S1 motif" evidence="8">
    <location>
        <begin position="554"/>
        <end position="635"/>
    </location>
</feature>
<reference evidence="9 10" key="1">
    <citation type="submission" date="2017-09" db="EMBL/GenBank/DDBJ databases">
        <title>Depth-based differentiation of microbial function through sediment-hosted aquifers and enrichment of novel symbionts in the deep terrestrial subsurface.</title>
        <authorList>
            <person name="Probst A.J."/>
            <person name="Ladd B."/>
            <person name="Jarett J.K."/>
            <person name="Geller-Mcgrath D.E."/>
            <person name="Sieber C.M."/>
            <person name="Emerson J.B."/>
            <person name="Anantharaman K."/>
            <person name="Thomas B.C."/>
            <person name="Malmstrom R."/>
            <person name="Stieglmeier M."/>
            <person name="Klingl A."/>
            <person name="Woyke T."/>
            <person name="Ryan C.M."/>
            <person name="Banfield J.F."/>
        </authorList>
    </citation>
    <scope>NUCLEOTIDE SEQUENCE [LARGE SCALE GENOMIC DNA]</scope>
    <source>
        <strain evidence="9">CG10_big_fil_rev_8_21_14_0_10_45_14</strain>
    </source>
</reference>
<dbReference type="InterPro" id="IPR040476">
    <property type="entry name" value="CSD2"/>
</dbReference>
<evidence type="ECO:0000313" key="9">
    <source>
        <dbReference type="EMBL" id="PIR46501.1"/>
    </source>
</evidence>
<protein>
    <recommendedName>
        <fullName evidence="7">Ribonuclease R</fullName>
        <shortName evidence="7">RNase R</shortName>
        <ecNumber evidence="7">3.1.13.1</ecNumber>
    </recommendedName>
</protein>
<comment type="catalytic activity">
    <reaction evidence="1 7">
        <text>Exonucleolytic cleavage in the 3'- to 5'-direction to yield nucleoside 5'-phosphates.</text>
        <dbReference type="EC" id="3.1.13.1"/>
    </reaction>
</comment>
<keyword evidence="6 7" id="KW-0694">RNA-binding</keyword>
<dbReference type="PROSITE" id="PS01175">
    <property type="entry name" value="RIBONUCLEASE_II"/>
    <property type="match status" value="1"/>
</dbReference>
<dbReference type="InterPro" id="IPR011805">
    <property type="entry name" value="RNase_R"/>
</dbReference>
<dbReference type="Gene3D" id="2.40.50.140">
    <property type="entry name" value="Nucleic acid-binding proteins"/>
    <property type="match status" value="1"/>
</dbReference>
<evidence type="ECO:0000256" key="5">
    <source>
        <dbReference type="ARBA" id="ARBA00022839"/>
    </source>
</evidence>
<comment type="subcellular location">
    <subcellularLocation>
        <location evidence="7">Cytoplasm</location>
    </subcellularLocation>
</comment>
<dbReference type="InterPro" id="IPR004476">
    <property type="entry name" value="RNase_II/RNase_R"/>
</dbReference>
<dbReference type="Pfam" id="PF00773">
    <property type="entry name" value="RNB"/>
    <property type="match status" value="1"/>
</dbReference>
<sequence length="636" mass="71485">MEHPETGVTVIIHEEYLGTALHGDTVAVSLLAGRDRDFLKGEVTGIVSRARTRFTGTIELVDGMAWLVLDDRRAYTDFHLQTPLPREAVAGYKALIELVRWDDPKKSPEGRIVRVIGPAGDNETEMRAIAESAGFEPELAPALHKEAEAIAKNALPVPESQIAERRDMRGVLTSTIDPADAKDFDDALSFSDLGDGVFEIGVHIADVSHYVRPETAIDKEARERATSVYLVDRTIPMLPEVLSNNVCSLVPNEDRLTFSAIFTIKIDGTVINEWFGRTVIHSDRRFTYEEAQMVLDGKEPTAGDMAKFGESLLTMNSIAKSLRKRREQDGAITFDLDDEVKFRLDEKGKPLEVVKKVRTDSHLLVEDFMLLANKRVAEYVQKLEKNETGSERKVFFVYRNHDLPNVDSLDQLSVFLKAFGMKLEHGGKGEKKEVDPHALNKILKEVSGTEMEHLVSASMLRSMAKAVYSTKNIGHYGLAFGAYTHFTSPIRRYPDIMVHRLLSLYLAGKTPNKGDRADYEHMCAVSSARERGAMEAERESVKLKQVEYMVEHIGTEFWGVISGVTDYGFFVETIDTRCEGFVALRNLGDDFYEHDKKKYAIYGKQNKRRFRLGDKLKIKVSSANPASRQLDFSLVV</sequence>
<dbReference type="GO" id="GO:0008859">
    <property type="term" value="F:exoribonuclease II activity"/>
    <property type="evidence" value="ECO:0007669"/>
    <property type="project" value="UniProtKB-UniRule"/>
</dbReference>
<dbReference type="CDD" id="cd04471">
    <property type="entry name" value="S1_RNase_R"/>
    <property type="match status" value="1"/>
</dbReference>
<evidence type="ECO:0000256" key="7">
    <source>
        <dbReference type="HAMAP-Rule" id="MF_01895"/>
    </source>
</evidence>
<dbReference type="SUPFAM" id="SSF50249">
    <property type="entry name" value="Nucleic acid-binding proteins"/>
    <property type="match status" value="3"/>
</dbReference>
<keyword evidence="2 7" id="KW-0963">Cytoplasm</keyword>
<organism evidence="9 10">
    <name type="scientific">Candidatus Vogelbacteria bacterium CG10_big_fil_rev_8_21_14_0_10_45_14</name>
    <dbReference type="NCBI Taxonomy" id="1975042"/>
    <lineage>
        <taxon>Bacteria</taxon>
        <taxon>Candidatus Vogeliibacteriota</taxon>
    </lineage>
</organism>
<evidence type="ECO:0000256" key="3">
    <source>
        <dbReference type="ARBA" id="ARBA00022722"/>
    </source>
</evidence>
<keyword evidence="3 7" id="KW-0540">Nuclease</keyword>
<dbReference type="Pfam" id="PF17876">
    <property type="entry name" value="CSD2"/>
    <property type="match status" value="1"/>
</dbReference>
<dbReference type="HAMAP" id="MF_01895">
    <property type="entry name" value="RNase_R"/>
    <property type="match status" value="1"/>
</dbReference>
<name>A0A2H0RIW3_9BACT</name>
<dbReference type="Proteomes" id="UP000230833">
    <property type="component" value="Unassembled WGS sequence"/>
</dbReference>
<evidence type="ECO:0000313" key="10">
    <source>
        <dbReference type="Proteomes" id="UP000230833"/>
    </source>
</evidence>
<comment type="caution">
    <text evidence="9">The sequence shown here is derived from an EMBL/GenBank/DDBJ whole genome shotgun (WGS) entry which is preliminary data.</text>
</comment>
<dbReference type="InterPro" id="IPR050180">
    <property type="entry name" value="RNR_Ribonuclease"/>
</dbReference>
<dbReference type="GO" id="GO:0006402">
    <property type="term" value="P:mRNA catabolic process"/>
    <property type="evidence" value="ECO:0007669"/>
    <property type="project" value="TreeGrafter"/>
</dbReference>
<accession>A0A2H0RIW3</accession>
<evidence type="ECO:0000256" key="6">
    <source>
        <dbReference type="ARBA" id="ARBA00022884"/>
    </source>
</evidence>
<dbReference type="AlphaFoldDB" id="A0A2H0RIW3"/>
<evidence type="ECO:0000259" key="8">
    <source>
        <dbReference type="PROSITE" id="PS50126"/>
    </source>
</evidence>
<comment type="function">
    <text evidence="7">3'-5' exoribonuclease that releases 5'-nucleoside monophosphates and is involved in maturation of structured RNAs.</text>
</comment>
<dbReference type="GO" id="GO:0005829">
    <property type="term" value="C:cytosol"/>
    <property type="evidence" value="ECO:0007669"/>
    <property type="project" value="TreeGrafter"/>
</dbReference>
<evidence type="ECO:0000256" key="1">
    <source>
        <dbReference type="ARBA" id="ARBA00001849"/>
    </source>
</evidence>
<dbReference type="SMART" id="SM00316">
    <property type="entry name" value="S1"/>
    <property type="match status" value="1"/>
</dbReference>